<feature type="compositionally biased region" description="Polar residues" evidence="1">
    <location>
        <begin position="7"/>
        <end position="19"/>
    </location>
</feature>
<protein>
    <submittedName>
        <fullName evidence="2">Uncharacterized protein</fullName>
    </submittedName>
</protein>
<gene>
    <name evidence="2" type="ORF">BCF44_12343</name>
</gene>
<sequence length="334" mass="36975">MARDTPAVSTDHSLLNKATTACEKPTKPQHPSQSEAAQAESTERPLRRRMNDRRATAVAGTTKLDPAATQHQILDRAARARITQSDAARAEIGEKSLNSNHERNKKSSNQEELQSSDAIKRKNSDTPPAVHSLQPSSKAKDRAESKHPQASEASKTGRDTKPPEPERSKNGTSTPDNTPNDSKKGKSSDQLADQDRESVDRIRKAVERARNGDTEDIEDVLTLKEMRAARDALRSGEPFRARQMYGKYIERSAQGDRDVQIDTNVTPLTAIGKREPDFTVGGFNIDITTNSKSTKGNHLRRDYIRSEDNLITYPSLTSSEVYELFGLKSPTNKS</sequence>
<dbReference type="EMBL" id="QUNO01000023">
    <property type="protein sequence ID" value="REH30685.1"/>
    <property type="molecule type" value="Genomic_DNA"/>
</dbReference>
<accession>A0A3E0GX82</accession>
<reference evidence="2 3" key="1">
    <citation type="submission" date="2018-08" db="EMBL/GenBank/DDBJ databases">
        <title>Genomic Encyclopedia of Archaeal and Bacterial Type Strains, Phase II (KMG-II): from individual species to whole genera.</title>
        <authorList>
            <person name="Goeker M."/>
        </authorList>
    </citation>
    <scope>NUCLEOTIDE SEQUENCE [LARGE SCALE GENOMIC DNA]</scope>
    <source>
        <strain evidence="2 3">DSM 45791</strain>
    </source>
</reference>
<feature type="compositionally biased region" description="Basic and acidic residues" evidence="1">
    <location>
        <begin position="181"/>
        <end position="198"/>
    </location>
</feature>
<feature type="compositionally biased region" description="Polar residues" evidence="1">
    <location>
        <begin position="170"/>
        <end position="180"/>
    </location>
</feature>
<feature type="compositionally biased region" description="Polar residues" evidence="1">
    <location>
        <begin position="29"/>
        <end position="40"/>
    </location>
</feature>
<comment type="caution">
    <text evidence="2">The sequence shown here is derived from an EMBL/GenBank/DDBJ whole genome shotgun (WGS) entry which is preliminary data.</text>
</comment>
<evidence type="ECO:0000313" key="2">
    <source>
        <dbReference type="EMBL" id="REH30685.1"/>
    </source>
</evidence>
<dbReference type="Proteomes" id="UP000256269">
    <property type="component" value="Unassembled WGS sequence"/>
</dbReference>
<organism evidence="2 3">
    <name type="scientific">Kutzneria buriramensis</name>
    <dbReference type="NCBI Taxonomy" id="1045776"/>
    <lineage>
        <taxon>Bacteria</taxon>
        <taxon>Bacillati</taxon>
        <taxon>Actinomycetota</taxon>
        <taxon>Actinomycetes</taxon>
        <taxon>Pseudonocardiales</taxon>
        <taxon>Pseudonocardiaceae</taxon>
        <taxon>Kutzneria</taxon>
    </lineage>
</organism>
<name>A0A3E0GX82_9PSEU</name>
<evidence type="ECO:0000313" key="3">
    <source>
        <dbReference type="Proteomes" id="UP000256269"/>
    </source>
</evidence>
<feature type="compositionally biased region" description="Basic and acidic residues" evidence="1">
    <location>
        <begin position="138"/>
        <end position="169"/>
    </location>
</feature>
<keyword evidence="3" id="KW-1185">Reference proteome</keyword>
<dbReference type="AlphaFoldDB" id="A0A3E0GX82"/>
<evidence type="ECO:0000256" key="1">
    <source>
        <dbReference type="SAM" id="MobiDB-lite"/>
    </source>
</evidence>
<proteinExistence type="predicted"/>
<feature type="region of interest" description="Disordered" evidence="1">
    <location>
        <begin position="1"/>
        <end position="198"/>
    </location>
</feature>